<dbReference type="InterPro" id="IPR006379">
    <property type="entry name" value="HAD-SF_hydro_IIB"/>
</dbReference>
<dbReference type="GO" id="GO:0016791">
    <property type="term" value="F:phosphatase activity"/>
    <property type="evidence" value="ECO:0007669"/>
    <property type="project" value="UniProtKB-ARBA"/>
</dbReference>
<dbReference type="InterPro" id="IPR036412">
    <property type="entry name" value="HAD-like_sf"/>
</dbReference>
<dbReference type="PANTHER" id="PTHR10000">
    <property type="entry name" value="PHOSPHOSERINE PHOSPHATASE"/>
    <property type="match status" value="1"/>
</dbReference>
<dbReference type="AlphaFoldDB" id="A0A069AYK9"/>
<dbReference type="SFLD" id="SFLDG01144">
    <property type="entry name" value="C2.B.4:_PGP_Like"/>
    <property type="match status" value="1"/>
</dbReference>
<dbReference type="Pfam" id="PF08282">
    <property type="entry name" value="Hydrolase_3"/>
    <property type="match status" value="1"/>
</dbReference>
<dbReference type="PANTHER" id="PTHR10000:SF8">
    <property type="entry name" value="HAD SUPERFAMILY HYDROLASE-LIKE, TYPE 3"/>
    <property type="match status" value="1"/>
</dbReference>
<dbReference type="EC" id="3.1.3.-" evidence="3"/>
<dbReference type="InterPro" id="IPR000150">
    <property type="entry name" value="Cof"/>
</dbReference>
<dbReference type="Gene3D" id="3.40.50.1000">
    <property type="entry name" value="HAD superfamily/HAD-like"/>
    <property type="match status" value="1"/>
</dbReference>
<dbReference type="Gene3D" id="3.30.1240.10">
    <property type="match status" value="1"/>
</dbReference>
<name>A0A069AYK9_CLODI</name>
<organism evidence="3">
    <name type="scientific">Clostridioides difficile</name>
    <name type="common">Peptoclostridium difficile</name>
    <dbReference type="NCBI Taxonomy" id="1496"/>
    <lineage>
        <taxon>Bacteria</taxon>
        <taxon>Bacillati</taxon>
        <taxon>Bacillota</taxon>
        <taxon>Clostridia</taxon>
        <taxon>Peptostreptococcales</taxon>
        <taxon>Peptostreptococcaceae</taxon>
        <taxon>Clostridioides</taxon>
    </lineage>
</organism>
<dbReference type="SUPFAM" id="SSF56784">
    <property type="entry name" value="HAD-like"/>
    <property type="match status" value="1"/>
</dbReference>
<proteinExistence type="predicted"/>
<dbReference type="EMBL" id="LK932411">
    <property type="protein sequence ID" value="CDS89615.1"/>
    <property type="molecule type" value="Genomic_DNA"/>
</dbReference>
<reference evidence="3" key="1">
    <citation type="submission" date="2014-07" db="EMBL/GenBank/DDBJ databases">
        <authorList>
            <person name="Monot Marc"/>
        </authorList>
    </citation>
    <scope>NUCLEOTIDE SEQUENCE</scope>
    <source>
        <strain evidence="3">7032989</strain>
        <strain evidence="2">7032994</strain>
    </source>
</reference>
<sequence length="273" mass="30643">MIQMRYKLICTDMDGTLMGKGFEVSEENIKALKEVMEKGIKVALVTGRPYNAMKYFTSVLGDDIYIISTNGTYFKLLGYEYKKVLSKEALKKIYTIGEKYNLNKHFKGCKIVISNNEIGEEHPYRLINSKNKEEDRIEIIENASCETLLEKADNEILKCILFSENVDSLREAKEEFKKQEDLEVVSSGKINFEVMSKGTSKGIAVKKFCDILGIDSEEVICIGDNENDISMIKFAGLGIAMGNATDEVKSMADFVTDTNVNDGVAKALRKILS</sequence>
<dbReference type="PROSITE" id="PS01229">
    <property type="entry name" value="COF_2"/>
    <property type="match status" value="1"/>
</dbReference>
<accession>A0A069AYK9</accession>
<dbReference type="NCBIfam" id="TIGR00099">
    <property type="entry name" value="Cof-subfamily"/>
    <property type="match status" value="1"/>
</dbReference>
<gene>
    <name evidence="3" type="ORF">BN1095_510016</name>
    <name evidence="1" type="ORF">BN1096_700276</name>
    <name evidence="2" type="ORF">BN1097_710274</name>
</gene>
<dbReference type="InterPro" id="IPR023214">
    <property type="entry name" value="HAD_sf"/>
</dbReference>
<evidence type="ECO:0000313" key="2">
    <source>
        <dbReference type="EMBL" id="CDS89615.1"/>
    </source>
</evidence>
<dbReference type="NCBIfam" id="TIGR01484">
    <property type="entry name" value="HAD-SF-IIB"/>
    <property type="match status" value="1"/>
</dbReference>
<evidence type="ECO:0000313" key="1">
    <source>
        <dbReference type="EMBL" id="CDS88980.1"/>
    </source>
</evidence>
<dbReference type="SFLD" id="SFLDS00003">
    <property type="entry name" value="Haloacid_Dehalogenase"/>
    <property type="match status" value="1"/>
</dbReference>
<dbReference type="PRINTS" id="PR00119">
    <property type="entry name" value="CATATPASE"/>
</dbReference>
<dbReference type="EMBL" id="LK933194">
    <property type="protein sequence ID" value="CDT49331.1"/>
    <property type="molecule type" value="Genomic_DNA"/>
</dbReference>
<dbReference type="EMBL" id="LK932525">
    <property type="protein sequence ID" value="CDS88980.1"/>
    <property type="molecule type" value="Genomic_DNA"/>
</dbReference>
<keyword evidence="3" id="KW-0378">Hydrolase</keyword>
<evidence type="ECO:0000313" key="3">
    <source>
        <dbReference type="EMBL" id="CDT49331.1"/>
    </source>
</evidence>
<dbReference type="CDD" id="cd07516">
    <property type="entry name" value="HAD_Pase"/>
    <property type="match status" value="1"/>
</dbReference>
<protein>
    <submittedName>
        <fullName evidence="2">Cof-like hydrolase</fullName>
    </submittedName>
    <submittedName>
        <fullName evidence="3">Putative hydrolase, HAD superfamily, IIB subfamily putative sugar phosphatase</fullName>
        <ecNumber evidence="3">3.1.3.-</ecNumber>
    </submittedName>
</protein>
<dbReference type="SFLD" id="SFLDG01140">
    <property type="entry name" value="C2.B:_Phosphomannomutase_and_P"/>
    <property type="match status" value="1"/>
</dbReference>
<dbReference type="GO" id="GO:0000287">
    <property type="term" value="F:magnesium ion binding"/>
    <property type="evidence" value="ECO:0007669"/>
    <property type="project" value="TreeGrafter"/>
</dbReference>
<dbReference type="GO" id="GO:0005829">
    <property type="term" value="C:cytosol"/>
    <property type="evidence" value="ECO:0007669"/>
    <property type="project" value="TreeGrafter"/>
</dbReference>